<proteinExistence type="predicted"/>
<dbReference type="PATRIC" id="fig|573.1650.peg.5684"/>
<reference evidence="2 3" key="2">
    <citation type="submission" date="2021-09" db="EMBL/GenBank/DDBJ databases">
        <title>Whole genome sequencing of antimicrobial-resistant bacteria isolated from aquatic animals, plants, and environment in Asia.</title>
        <authorList>
            <person name="Hirabayashi A."/>
            <person name="Suzuki M."/>
        </authorList>
    </citation>
    <scope>NUCLEOTIDE SEQUENCE [LARGE SCALE GENOMIC DNA]</scope>
    <source>
        <strain evidence="2 3">NUITM-VK2</strain>
        <plasmid evidence="2 3">pNUITM-VK2</plasmid>
    </source>
</reference>
<protein>
    <submittedName>
        <fullName evidence="1">Uncharacterized protein</fullName>
    </submittedName>
</protein>
<geneLocation type="plasmid" evidence="2 3">
    <name>pNUITM-VK2</name>
</geneLocation>
<accession>A0A1B1LQI3</accession>
<organism evidence="1">
    <name type="scientific">Klebsiella pneumoniae</name>
    <dbReference type="NCBI Taxonomy" id="573"/>
    <lineage>
        <taxon>Bacteria</taxon>
        <taxon>Pseudomonadati</taxon>
        <taxon>Pseudomonadota</taxon>
        <taxon>Gammaproteobacteria</taxon>
        <taxon>Enterobacterales</taxon>
        <taxon>Enterobacteriaceae</taxon>
        <taxon>Klebsiella/Raoultella group</taxon>
        <taxon>Klebsiella</taxon>
        <taxon>Klebsiella pneumoniae complex</taxon>
    </lineage>
</organism>
<keyword evidence="1" id="KW-0614">Plasmid</keyword>
<dbReference type="EMBL" id="AP025164">
    <property type="protein sequence ID" value="BDB30980.1"/>
    <property type="molecule type" value="Genomic_DNA"/>
</dbReference>
<gene>
    <name evidence="2" type="ORF">NUITMVK2_0940</name>
</gene>
<geneLocation type="plasmid" evidence="1">
    <name>pKP04VIM</name>
</geneLocation>
<reference evidence="1" key="1">
    <citation type="submission" date="2015-12" db="EMBL/GenBank/DDBJ databases">
        <title>Klebsiella pneumoniae strain KP04 plasmid pKP04VIM, complete sequence.</title>
        <authorList>
            <person name="Li R."/>
            <person name="Lin D."/>
            <person name="Chen C."/>
        </authorList>
    </citation>
    <scope>NUCLEOTIDE SEQUENCE</scope>
    <source>
        <plasmid evidence="1">pKP04VIM</plasmid>
    </source>
</reference>
<dbReference type="AlphaFoldDB" id="A0A1B1LQI3"/>
<evidence type="ECO:0000313" key="1">
    <source>
        <dbReference type="EMBL" id="ANS55295.1"/>
    </source>
</evidence>
<dbReference type="GeneID" id="93756860"/>
<dbReference type="Proteomes" id="UP001319930">
    <property type="component" value="Plasmid pNUITM-VK2"/>
</dbReference>
<evidence type="ECO:0000313" key="3">
    <source>
        <dbReference type="Proteomes" id="UP001319930"/>
    </source>
</evidence>
<evidence type="ECO:0000313" key="2">
    <source>
        <dbReference type="EMBL" id="BDB30980.1"/>
    </source>
</evidence>
<dbReference type="EMBL" id="KU318421">
    <property type="protein sequence ID" value="ANS55295.1"/>
    <property type="molecule type" value="Genomic_DNA"/>
</dbReference>
<name>A0A1B1LQI3_KLEPN</name>
<dbReference type="RefSeq" id="WP_017901031.1">
    <property type="nucleotide sequence ID" value="NZ_AP018583.1"/>
</dbReference>
<sequence length="82" mass="9421">MKIRDKIAAELNYQASVEGETGNIKMCRIILESVNNAVVFNTMTKVEKAPDSDAKTTNEQYFHYVQPWVIPFIEKMHTAKDE</sequence>